<evidence type="ECO:0000313" key="2">
    <source>
        <dbReference type="EMBL" id="EOB02226.1"/>
    </source>
</evidence>
<evidence type="ECO:0000256" key="1">
    <source>
        <dbReference type="SAM" id="MobiDB-lite"/>
    </source>
</evidence>
<sequence length="204" mass="21438">MATPLLADKTGRSPLLDPEDTQHSSPTDLVELHSLQSKTYPGTSDCQPRGCATRDHPVHGLVGLHQSHARARISTSTASSCHEGTAQFTGTDARVELGNGSATSSTRRPTLQSPKVSLIKRGVLSPLLASAGRKSVPQGYSSEPADLSNHSGNTEVTFHLEVPQGSDLQQVKEPEQGEAAPASLPLTPENLGYAAAEDGLCRLS</sequence>
<name>R0JXB5_ANAPL</name>
<evidence type="ECO:0000313" key="3">
    <source>
        <dbReference type="Proteomes" id="UP000296049"/>
    </source>
</evidence>
<dbReference type="EMBL" id="KB742981">
    <property type="protein sequence ID" value="EOB02226.1"/>
    <property type="molecule type" value="Genomic_DNA"/>
</dbReference>
<dbReference type="AlphaFoldDB" id="R0JXB5"/>
<keyword evidence="3" id="KW-1185">Reference proteome</keyword>
<reference evidence="3" key="1">
    <citation type="journal article" date="2013" name="Nat. Genet.">
        <title>The duck genome and transcriptome provide insight into an avian influenza virus reservoir species.</title>
        <authorList>
            <person name="Huang Y."/>
            <person name="Li Y."/>
            <person name="Burt D.W."/>
            <person name="Chen H."/>
            <person name="Zhang Y."/>
            <person name="Qian W."/>
            <person name="Kim H."/>
            <person name="Gan S."/>
            <person name="Zhao Y."/>
            <person name="Li J."/>
            <person name="Yi K."/>
            <person name="Feng H."/>
            <person name="Zhu P."/>
            <person name="Li B."/>
            <person name="Liu Q."/>
            <person name="Fairley S."/>
            <person name="Magor K.E."/>
            <person name="Du Z."/>
            <person name="Hu X."/>
            <person name="Goodman L."/>
            <person name="Tafer H."/>
            <person name="Vignal A."/>
            <person name="Lee T."/>
            <person name="Kim K.W."/>
            <person name="Sheng Z."/>
            <person name="An Y."/>
            <person name="Searle S."/>
            <person name="Herrero J."/>
            <person name="Groenen M.A."/>
            <person name="Crooijmans R.P."/>
            <person name="Faraut T."/>
            <person name="Cai Q."/>
            <person name="Webster R.G."/>
            <person name="Aldridge J.R."/>
            <person name="Warren W.C."/>
            <person name="Bartschat S."/>
            <person name="Kehr S."/>
            <person name="Marz M."/>
            <person name="Stadler P.F."/>
            <person name="Smith J."/>
            <person name="Kraus R.H."/>
            <person name="Zhao Y."/>
            <person name="Ren L."/>
            <person name="Fei J."/>
            <person name="Morisson M."/>
            <person name="Kaiser P."/>
            <person name="Griffin D.K."/>
            <person name="Rao M."/>
            <person name="Pitel F."/>
            <person name="Wang J."/>
            <person name="Li N."/>
        </authorList>
    </citation>
    <scope>NUCLEOTIDE SEQUENCE [LARGE SCALE GENOMIC DNA]</scope>
</reference>
<dbReference type="Proteomes" id="UP000296049">
    <property type="component" value="Unassembled WGS sequence"/>
</dbReference>
<organism evidence="2 3">
    <name type="scientific">Anas platyrhynchos</name>
    <name type="common">Mallard</name>
    <name type="synonym">Anas boschas</name>
    <dbReference type="NCBI Taxonomy" id="8839"/>
    <lineage>
        <taxon>Eukaryota</taxon>
        <taxon>Metazoa</taxon>
        <taxon>Chordata</taxon>
        <taxon>Craniata</taxon>
        <taxon>Vertebrata</taxon>
        <taxon>Euteleostomi</taxon>
        <taxon>Archelosauria</taxon>
        <taxon>Archosauria</taxon>
        <taxon>Dinosauria</taxon>
        <taxon>Saurischia</taxon>
        <taxon>Theropoda</taxon>
        <taxon>Coelurosauria</taxon>
        <taxon>Aves</taxon>
        <taxon>Neognathae</taxon>
        <taxon>Galloanserae</taxon>
        <taxon>Anseriformes</taxon>
        <taxon>Anatidae</taxon>
        <taxon>Anatinae</taxon>
        <taxon>Anas</taxon>
    </lineage>
</organism>
<protein>
    <submittedName>
        <fullName evidence="2">Uncharacterized protein</fullName>
    </submittedName>
</protein>
<feature type="compositionally biased region" description="Polar residues" evidence="1">
    <location>
        <begin position="34"/>
        <end position="46"/>
    </location>
</feature>
<proteinExistence type="predicted"/>
<feature type="region of interest" description="Disordered" evidence="1">
    <location>
        <begin position="132"/>
        <end position="191"/>
    </location>
</feature>
<feature type="region of interest" description="Disordered" evidence="1">
    <location>
        <begin position="1"/>
        <end position="57"/>
    </location>
</feature>
<accession>R0JXB5</accession>
<gene>
    <name evidence="2" type="ORF">Anapl_13223</name>
</gene>